<dbReference type="InterPro" id="IPR036554">
    <property type="entry name" value="GHMP_kinase_C_sf"/>
</dbReference>
<evidence type="ECO:0000256" key="1">
    <source>
        <dbReference type="ARBA" id="ARBA00005015"/>
    </source>
</evidence>
<dbReference type="InterPro" id="IPR000870">
    <property type="entry name" value="Homoserine_kinase"/>
</dbReference>
<keyword evidence="17" id="KW-1185">Reference proteome</keyword>
<keyword evidence="5 13" id="KW-0028">Amino-acid biosynthesis</keyword>
<dbReference type="Gene3D" id="3.30.70.890">
    <property type="entry name" value="GHMP kinase, C-terminal domain"/>
    <property type="match status" value="1"/>
</dbReference>
<dbReference type="HAMAP" id="MF_00384">
    <property type="entry name" value="Homoser_kinase"/>
    <property type="match status" value="1"/>
</dbReference>
<evidence type="ECO:0000256" key="9">
    <source>
        <dbReference type="ARBA" id="ARBA00022777"/>
    </source>
</evidence>
<feature type="binding site" evidence="13">
    <location>
        <begin position="92"/>
        <end position="102"/>
    </location>
    <ligand>
        <name>ATP</name>
        <dbReference type="ChEBI" id="CHEBI:30616"/>
    </ligand>
</feature>
<keyword evidence="6 13" id="KW-0808">Transferase</keyword>
<dbReference type="Gene3D" id="3.30.230.10">
    <property type="match status" value="1"/>
</dbReference>
<feature type="domain" description="GHMP kinase C-terminal" evidence="15">
    <location>
        <begin position="226"/>
        <end position="282"/>
    </location>
</feature>
<evidence type="ECO:0000259" key="15">
    <source>
        <dbReference type="Pfam" id="PF08544"/>
    </source>
</evidence>
<evidence type="ECO:0000256" key="5">
    <source>
        <dbReference type="ARBA" id="ARBA00022605"/>
    </source>
</evidence>
<dbReference type="RefSeq" id="WP_188779086.1">
    <property type="nucleotide sequence ID" value="NZ_BMKQ01000001.1"/>
</dbReference>
<evidence type="ECO:0000256" key="10">
    <source>
        <dbReference type="ARBA" id="ARBA00022840"/>
    </source>
</evidence>
<evidence type="ECO:0000256" key="2">
    <source>
        <dbReference type="ARBA" id="ARBA00007370"/>
    </source>
</evidence>
<dbReference type="Proteomes" id="UP000649179">
    <property type="component" value="Unassembled WGS sequence"/>
</dbReference>
<dbReference type="GO" id="GO:0005737">
    <property type="term" value="C:cytoplasm"/>
    <property type="evidence" value="ECO:0007669"/>
    <property type="project" value="UniProtKB-SubCell"/>
</dbReference>
<keyword evidence="9 13" id="KW-0418">Kinase</keyword>
<dbReference type="Pfam" id="PF08544">
    <property type="entry name" value="GHMP_kinases_C"/>
    <property type="match status" value="1"/>
</dbReference>
<proteinExistence type="inferred from homology"/>
<reference evidence="16" key="2">
    <citation type="submission" date="2020-09" db="EMBL/GenBank/DDBJ databases">
        <authorList>
            <person name="Sun Q."/>
            <person name="Zhou Y."/>
        </authorList>
    </citation>
    <scope>NUCLEOTIDE SEQUENCE</scope>
    <source>
        <strain evidence="16">CGMCC 1.16067</strain>
    </source>
</reference>
<keyword evidence="13" id="KW-0963">Cytoplasm</keyword>
<dbReference type="InterPro" id="IPR013750">
    <property type="entry name" value="GHMP_kinase_C_dom"/>
</dbReference>
<dbReference type="PRINTS" id="PR00958">
    <property type="entry name" value="HOMSERKINASE"/>
</dbReference>
<dbReference type="NCBIfam" id="TIGR00191">
    <property type="entry name" value="thrB"/>
    <property type="match status" value="1"/>
</dbReference>
<evidence type="ECO:0000256" key="7">
    <source>
        <dbReference type="ARBA" id="ARBA00022697"/>
    </source>
</evidence>
<dbReference type="Pfam" id="PF00288">
    <property type="entry name" value="GHMP_kinases_N"/>
    <property type="match status" value="1"/>
</dbReference>
<evidence type="ECO:0000256" key="6">
    <source>
        <dbReference type="ARBA" id="ARBA00022679"/>
    </source>
</evidence>
<dbReference type="SUPFAM" id="SSF54211">
    <property type="entry name" value="Ribosomal protein S5 domain 2-like"/>
    <property type="match status" value="1"/>
</dbReference>
<gene>
    <name evidence="13 16" type="primary">thrB</name>
    <name evidence="16" type="ORF">GCM10011519_13440</name>
</gene>
<organism evidence="16 17">
    <name type="scientific">Marmoricola endophyticus</name>
    <dbReference type="NCBI Taxonomy" id="2040280"/>
    <lineage>
        <taxon>Bacteria</taxon>
        <taxon>Bacillati</taxon>
        <taxon>Actinomycetota</taxon>
        <taxon>Actinomycetes</taxon>
        <taxon>Propionibacteriales</taxon>
        <taxon>Nocardioidaceae</taxon>
        <taxon>Marmoricola</taxon>
    </lineage>
</organism>
<dbReference type="GO" id="GO:0005524">
    <property type="term" value="F:ATP binding"/>
    <property type="evidence" value="ECO:0007669"/>
    <property type="project" value="UniProtKB-UniRule"/>
</dbReference>
<dbReference type="EMBL" id="BMKQ01000001">
    <property type="protein sequence ID" value="GGF41043.1"/>
    <property type="molecule type" value="Genomic_DNA"/>
</dbReference>
<accession>A0A917F1I1</accession>
<comment type="subcellular location">
    <subcellularLocation>
        <location evidence="13">Cytoplasm</location>
    </subcellularLocation>
</comment>
<evidence type="ECO:0000256" key="13">
    <source>
        <dbReference type="HAMAP-Rule" id="MF_00384"/>
    </source>
</evidence>
<keyword evidence="7 13" id="KW-0791">Threonine biosynthesis</keyword>
<keyword evidence="8 13" id="KW-0547">Nucleotide-binding</keyword>
<dbReference type="GO" id="GO:0004413">
    <property type="term" value="F:homoserine kinase activity"/>
    <property type="evidence" value="ECO:0007669"/>
    <property type="project" value="UniProtKB-UniRule"/>
</dbReference>
<protein>
    <recommendedName>
        <fullName evidence="4 13">Homoserine kinase</fullName>
        <shortName evidence="13">HK</shortName>
        <shortName evidence="13">HSK</shortName>
        <ecNumber evidence="3 13">2.7.1.39</ecNumber>
    </recommendedName>
</protein>
<dbReference type="InterPro" id="IPR020568">
    <property type="entry name" value="Ribosomal_Su5_D2-typ_SF"/>
</dbReference>
<dbReference type="InterPro" id="IPR006204">
    <property type="entry name" value="GHMP_kinase_N_dom"/>
</dbReference>
<evidence type="ECO:0000259" key="14">
    <source>
        <dbReference type="Pfam" id="PF00288"/>
    </source>
</evidence>
<name>A0A917F1I1_9ACTN</name>
<dbReference type="SUPFAM" id="SSF55060">
    <property type="entry name" value="GHMP Kinase, C-terminal domain"/>
    <property type="match status" value="1"/>
</dbReference>
<dbReference type="PIRSF" id="PIRSF000676">
    <property type="entry name" value="Homoser_kin"/>
    <property type="match status" value="1"/>
</dbReference>
<comment type="pathway">
    <text evidence="1 13">Amino-acid biosynthesis; L-threonine biosynthesis; L-threonine from L-aspartate: step 4/5.</text>
</comment>
<comment type="catalytic activity">
    <reaction evidence="11 13">
        <text>L-homoserine + ATP = O-phospho-L-homoserine + ADP + H(+)</text>
        <dbReference type="Rhea" id="RHEA:13985"/>
        <dbReference type="ChEBI" id="CHEBI:15378"/>
        <dbReference type="ChEBI" id="CHEBI:30616"/>
        <dbReference type="ChEBI" id="CHEBI:57476"/>
        <dbReference type="ChEBI" id="CHEBI:57590"/>
        <dbReference type="ChEBI" id="CHEBI:456216"/>
        <dbReference type="EC" id="2.7.1.39"/>
    </reaction>
</comment>
<evidence type="ECO:0000256" key="3">
    <source>
        <dbReference type="ARBA" id="ARBA00012078"/>
    </source>
</evidence>
<dbReference type="InterPro" id="IPR006203">
    <property type="entry name" value="GHMP_knse_ATP-bd_CS"/>
</dbReference>
<dbReference type="PANTHER" id="PTHR20861:SF1">
    <property type="entry name" value="HOMOSERINE KINASE"/>
    <property type="match status" value="1"/>
</dbReference>
<dbReference type="AlphaFoldDB" id="A0A917F1I1"/>
<dbReference type="EC" id="2.7.1.39" evidence="3 13"/>
<comment type="similarity">
    <text evidence="2 13">Belongs to the GHMP kinase family. Homoserine kinase subfamily.</text>
</comment>
<evidence type="ECO:0000256" key="4">
    <source>
        <dbReference type="ARBA" id="ARBA00017858"/>
    </source>
</evidence>
<evidence type="ECO:0000256" key="11">
    <source>
        <dbReference type="ARBA" id="ARBA00049375"/>
    </source>
</evidence>
<evidence type="ECO:0000313" key="16">
    <source>
        <dbReference type="EMBL" id="GGF41043.1"/>
    </source>
</evidence>
<reference evidence="16" key="1">
    <citation type="journal article" date="2014" name="Int. J. Syst. Evol. Microbiol.">
        <title>Complete genome sequence of Corynebacterium casei LMG S-19264T (=DSM 44701T), isolated from a smear-ripened cheese.</title>
        <authorList>
            <consortium name="US DOE Joint Genome Institute (JGI-PGF)"/>
            <person name="Walter F."/>
            <person name="Albersmeier A."/>
            <person name="Kalinowski J."/>
            <person name="Ruckert C."/>
        </authorList>
    </citation>
    <scope>NUCLEOTIDE SEQUENCE</scope>
    <source>
        <strain evidence="16">CGMCC 1.16067</strain>
    </source>
</reference>
<evidence type="ECO:0000256" key="8">
    <source>
        <dbReference type="ARBA" id="ARBA00022741"/>
    </source>
</evidence>
<dbReference type="PANTHER" id="PTHR20861">
    <property type="entry name" value="HOMOSERINE/4-DIPHOSPHOCYTIDYL-2-C-METHYL-D-ERYTHRITOL KINASE"/>
    <property type="match status" value="1"/>
</dbReference>
<dbReference type="InterPro" id="IPR014721">
    <property type="entry name" value="Ribsml_uS5_D2-typ_fold_subgr"/>
</dbReference>
<sequence length="301" mass="30772">MRFVDGPVAASVPASSANLGPGFDTLGLAVGVLDGLGAEVVDGPLQILVEGEGAEDVPRDERHLVHRAMVAAFTEMVCEAPGLRLVCSNLIPHARGLGSSSAAIVGGIVLARALVEDGRSLLDEEAALALATRLEGHPDNVAPALLGGLTVSVTQDDGRIRVARLQPDPEIAGVVYVPPDPLSTEVARGLLPDVVPHADAAANAGRAALLVTALTGRADLLLPATEDRLHQQQRRPAMPDSMALVDALRADGVAAVVSGAGPSVLALVRDRDVEEAAARLPAGWTLRTPDIGVPGASVEVG</sequence>
<evidence type="ECO:0000313" key="17">
    <source>
        <dbReference type="Proteomes" id="UP000649179"/>
    </source>
</evidence>
<keyword evidence="10 13" id="KW-0067">ATP-binding</keyword>
<dbReference type="GO" id="GO:0009088">
    <property type="term" value="P:threonine biosynthetic process"/>
    <property type="evidence" value="ECO:0007669"/>
    <property type="project" value="UniProtKB-UniRule"/>
</dbReference>
<comment type="function">
    <text evidence="12 13">Catalyzes the ATP-dependent phosphorylation of L-homoserine to L-homoserine phosphate.</text>
</comment>
<comment type="caution">
    <text evidence="16">The sequence shown here is derived from an EMBL/GenBank/DDBJ whole genome shotgun (WGS) entry which is preliminary data.</text>
</comment>
<dbReference type="PROSITE" id="PS00627">
    <property type="entry name" value="GHMP_KINASES_ATP"/>
    <property type="match status" value="1"/>
</dbReference>
<feature type="domain" description="GHMP kinase N-terminal" evidence="14">
    <location>
        <begin position="70"/>
        <end position="148"/>
    </location>
</feature>
<evidence type="ECO:0000256" key="12">
    <source>
        <dbReference type="ARBA" id="ARBA00049954"/>
    </source>
</evidence>